<reference evidence="2" key="1">
    <citation type="submission" date="2021-10" db="EMBL/GenBank/DDBJ databases">
        <authorList>
            <person name="Lyu M."/>
            <person name="Wang X."/>
            <person name="Meng X."/>
            <person name="Xu K."/>
        </authorList>
    </citation>
    <scope>NUCLEOTIDE SEQUENCE</scope>
    <source>
        <strain evidence="2">A6</strain>
    </source>
</reference>
<sequence length="112" mass="11500">MLTFLLVLLIAALIAVVPVMIGARMVGAAKTNFGAALFGVIVLGVVSAVVRWSGVNEFLGWVISAVVGGLLLAQILGTTFWRAIVVSIIATVIQVIAVVVLAGTMLASVVAR</sequence>
<evidence type="ECO:0000256" key="1">
    <source>
        <dbReference type="SAM" id="Phobius"/>
    </source>
</evidence>
<protein>
    <submittedName>
        <fullName evidence="2">Uncharacterized protein</fullName>
    </submittedName>
</protein>
<evidence type="ECO:0000313" key="3">
    <source>
        <dbReference type="Proteomes" id="UP001165293"/>
    </source>
</evidence>
<feature type="transmembrane region" description="Helical" evidence="1">
    <location>
        <begin position="58"/>
        <end position="77"/>
    </location>
</feature>
<keyword evidence="1" id="KW-0812">Transmembrane</keyword>
<evidence type="ECO:0000313" key="2">
    <source>
        <dbReference type="EMBL" id="MCC8364260.1"/>
    </source>
</evidence>
<feature type="transmembrane region" description="Helical" evidence="1">
    <location>
        <begin position="83"/>
        <end position="111"/>
    </location>
</feature>
<feature type="transmembrane region" description="Helical" evidence="1">
    <location>
        <begin position="33"/>
        <end position="51"/>
    </location>
</feature>
<comment type="caution">
    <text evidence="2">The sequence shown here is derived from an EMBL/GenBank/DDBJ whole genome shotgun (WGS) entry which is preliminary data.</text>
</comment>
<keyword evidence="1" id="KW-1133">Transmembrane helix</keyword>
<accession>A0ABS8JLA2</accession>
<dbReference type="RefSeq" id="WP_230528055.1">
    <property type="nucleotide sequence ID" value="NZ_JAJGAK010000004.1"/>
</dbReference>
<gene>
    <name evidence="2" type="ORF">LK996_14375</name>
</gene>
<keyword evidence="1" id="KW-0472">Membrane</keyword>
<dbReference type="EMBL" id="JAJGAK010000004">
    <property type="protein sequence ID" value="MCC8364260.1"/>
    <property type="molecule type" value="Genomic_DNA"/>
</dbReference>
<dbReference type="Proteomes" id="UP001165293">
    <property type="component" value="Unassembled WGS sequence"/>
</dbReference>
<keyword evidence="3" id="KW-1185">Reference proteome</keyword>
<name>A0ABS8JLA2_9GAMM</name>
<organism evidence="2 3">
    <name type="scientific">Noviluteimonas lactosilytica</name>
    <dbReference type="NCBI Taxonomy" id="2888523"/>
    <lineage>
        <taxon>Bacteria</taxon>
        <taxon>Pseudomonadati</taxon>
        <taxon>Pseudomonadota</taxon>
        <taxon>Gammaproteobacteria</taxon>
        <taxon>Lysobacterales</taxon>
        <taxon>Lysobacteraceae</taxon>
        <taxon>Noviluteimonas</taxon>
    </lineage>
</organism>
<proteinExistence type="predicted"/>